<reference evidence="1" key="1">
    <citation type="submission" date="2016-05" db="EMBL/GenBank/DDBJ databases">
        <authorList>
            <person name="Lavstsen T."/>
            <person name="Jespersen J.S."/>
        </authorList>
    </citation>
    <scope>NUCLEOTIDE SEQUENCE</scope>
    <source>
        <tissue evidence="1">Brain</tissue>
    </source>
</reference>
<accession>A0A1A8VGC8</accession>
<sequence>DFTKTWAFLPSCSMKCVLSTKRPMKTLQVKPSGMVRTLKTYVQITPQSGIKVVQKTQWHRLLLFDPSPGWRPRCRKKSARMHKVLCFISG</sequence>
<proteinExistence type="predicted"/>
<gene>
    <name evidence="1" type="primary">PDZD3A</name>
</gene>
<evidence type="ECO:0000313" key="1">
    <source>
        <dbReference type="EMBL" id="SBS58223.1"/>
    </source>
</evidence>
<feature type="non-terminal residue" evidence="1">
    <location>
        <position position="90"/>
    </location>
</feature>
<reference evidence="1" key="2">
    <citation type="submission" date="2016-06" db="EMBL/GenBank/DDBJ databases">
        <title>The genome of a short-lived fish provides insights into sex chromosome evolution and the genetic control of aging.</title>
        <authorList>
            <person name="Reichwald K."/>
            <person name="Felder M."/>
            <person name="Petzold A."/>
            <person name="Koch P."/>
            <person name="Groth M."/>
            <person name="Platzer M."/>
        </authorList>
    </citation>
    <scope>NUCLEOTIDE SEQUENCE</scope>
    <source>
        <tissue evidence="1">Brain</tissue>
    </source>
</reference>
<dbReference type="AlphaFoldDB" id="A0A1A8VGC8"/>
<protein>
    <submittedName>
        <fullName evidence="1">PDZ domain containing 3a</fullName>
    </submittedName>
</protein>
<name>A0A1A8VGC8_NOTFU</name>
<dbReference type="EMBL" id="HAEJ01017766">
    <property type="protein sequence ID" value="SBS58223.1"/>
    <property type="molecule type" value="Transcribed_RNA"/>
</dbReference>
<feature type="non-terminal residue" evidence="1">
    <location>
        <position position="1"/>
    </location>
</feature>
<organism evidence="1">
    <name type="scientific">Nothobranchius furzeri</name>
    <name type="common">Turquoise killifish</name>
    <dbReference type="NCBI Taxonomy" id="105023"/>
    <lineage>
        <taxon>Eukaryota</taxon>
        <taxon>Metazoa</taxon>
        <taxon>Chordata</taxon>
        <taxon>Craniata</taxon>
        <taxon>Vertebrata</taxon>
        <taxon>Euteleostomi</taxon>
        <taxon>Actinopterygii</taxon>
        <taxon>Neopterygii</taxon>
        <taxon>Teleostei</taxon>
        <taxon>Neoteleostei</taxon>
        <taxon>Acanthomorphata</taxon>
        <taxon>Ovalentaria</taxon>
        <taxon>Atherinomorphae</taxon>
        <taxon>Cyprinodontiformes</taxon>
        <taxon>Nothobranchiidae</taxon>
        <taxon>Nothobranchius</taxon>
    </lineage>
</organism>